<dbReference type="InterPro" id="IPR002068">
    <property type="entry name" value="A-crystallin/Hsp20_dom"/>
</dbReference>
<evidence type="ECO:0000256" key="1">
    <source>
        <dbReference type="PROSITE-ProRule" id="PRU00285"/>
    </source>
</evidence>
<evidence type="ECO:0000313" key="3">
    <source>
        <dbReference type="EMBL" id="KAH0942243.1"/>
    </source>
</evidence>
<dbReference type="InterPro" id="IPR008978">
    <property type="entry name" value="HSP20-like_chaperone"/>
</dbReference>
<protein>
    <recommendedName>
        <fullName evidence="2">SHSP domain-containing protein</fullName>
    </recommendedName>
</protein>
<name>A0ABQ8EL81_BRANA</name>
<dbReference type="PANTHER" id="PTHR46991:SF23">
    <property type="entry name" value="SHSP DOMAIN-CONTAINING PROTEIN"/>
    <property type="match status" value="1"/>
</dbReference>
<comment type="caution">
    <text evidence="3">The sequence shown here is derived from an EMBL/GenBank/DDBJ whole genome shotgun (WGS) entry which is preliminary data.</text>
</comment>
<keyword evidence="4" id="KW-1185">Reference proteome</keyword>
<organism evidence="3 4">
    <name type="scientific">Brassica napus</name>
    <name type="common">Rape</name>
    <dbReference type="NCBI Taxonomy" id="3708"/>
    <lineage>
        <taxon>Eukaryota</taxon>
        <taxon>Viridiplantae</taxon>
        <taxon>Streptophyta</taxon>
        <taxon>Embryophyta</taxon>
        <taxon>Tracheophyta</taxon>
        <taxon>Spermatophyta</taxon>
        <taxon>Magnoliopsida</taxon>
        <taxon>eudicotyledons</taxon>
        <taxon>Gunneridae</taxon>
        <taxon>Pentapetalae</taxon>
        <taxon>rosids</taxon>
        <taxon>malvids</taxon>
        <taxon>Brassicales</taxon>
        <taxon>Brassicaceae</taxon>
        <taxon>Brassiceae</taxon>
        <taxon>Brassica</taxon>
    </lineage>
</organism>
<sequence length="520" mass="57861">MKTGGRVSFLSFSSENIFFPSLVVALPSHKDPKKNYKAKISESQIEYYKVEETLTLTVPEGYYESTNPFLVHGPRGFEEFKLLESFGMYVRMDFPGVPEECVRISLDPAKKSLAVYADAPKVHRYDLAQRKYLSVIETVCSCCAFDRFTYQMSDGVLRLHLSKSNIDQRRSSCIEFKYSAFGEDISGNDMDESYESKQLEDGNVYVRLDMPGVPKDNFTVSVANGKVNVTGQAPALSHDSGSRLYSADVVMLSGPVDFPSHRVKTIIKNEGFYAINNEFLMNGPKGFQEFKILENDIMFVRMDFPGVPEDGVSVTLEPSKTLVSVRAHAPKVHAHDFSHRNYLIITGLVCGCCEISGFTYHMTDGVLRLHLSKTNILHPQRPSCNSFLGGIRFRGDDFSGCPHRLPYNRDPYHPALTGPVLMRHPNVAEGTAMAYESKQLENGSLYVRLDMPGVPKDNFNVSISSGRVKVTGQAPAVSHDSDGRFYSGDVAMLSAPVDVPSRPIKTIIKDGVIRLLIPSV</sequence>
<feature type="domain" description="SHSP" evidence="2">
    <location>
        <begin position="426"/>
        <end position="520"/>
    </location>
</feature>
<reference evidence="3 4" key="1">
    <citation type="submission" date="2021-05" db="EMBL/GenBank/DDBJ databases">
        <title>Genome Assembly of Synthetic Allotetraploid Brassica napus Reveals Homoeologous Exchanges between Subgenomes.</title>
        <authorList>
            <person name="Davis J.T."/>
        </authorList>
    </citation>
    <scope>NUCLEOTIDE SEQUENCE [LARGE SCALE GENOMIC DNA]</scope>
    <source>
        <strain evidence="4">cv. Da-Ae</strain>
        <tissue evidence="3">Seedling</tissue>
    </source>
</reference>
<dbReference type="EMBL" id="JAGKQM010000001">
    <property type="protein sequence ID" value="KAH0942243.1"/>
    <property type="molecule type" value="Genomic_DNA"/>
</dbReference>
<dbReference type="SUPFAM" id="SSF49764">
    <property type="entry name" value="HSP20-like chaperones"/>
    <property type="match status" value="3"/>
</dbReference>
<evidence type="ECO:0000313" key="4">
    <source>
        <dbReference type="Proteomes" id="UP000824890"/>
    </source>
</evidence>
<gene>
    <name evidence="3" type="ORF">HID58_001880</name>
</gene>
<dbReference type="InterPro" id="IPR044656">
    <property type="entry name" value="HSP14.7/HSP23.5/HSP23.6-like"/>
</dbReference>
<dbReference type="Proteomes" id="UP000824890">
    <property type="component" value="Unassembled WGS sequence"/>
</dbReference>
<dbReference type="CDD" id="cd00298">
    <property type="entry name" value="ACD_sHsps_p23-like"/>
    <property type="match status" value="3"/>
</dbReference>
<accession>A0ABQ8EL81</accession>
<dbReference type="PANTHER" id="PTHR46991">
    <property type="entry name" value="23.5 KDA HEAT SHOCK PROTEIN, MITOCHONDRIAL"/>
    <property type="match status" value="1"/>
</dbReference>
<dbReference type="PROSITE" id="PS01031">
    <property type="entry name" value="SHSP"/>
    <property type="match status" value="1"/>
</dbReference>
<proteinExistence type="inferred from homology"/>
<evidence type="ECO:0000259" key="2">
    <source>
        <dbReference type="PROSITE" id="PS01031"/>
    </source>
</evidence>
<comment type="similarity">
    <text evidence="1">Belongs to the small heat shock protein (HSP20) family.</text>
</comment>